<evidence type="ECO:0000256" key="4">
    <source>
        <dbReference type="ARBA" id="ARBA00023163"/>
    </source>
</evidence>
<dbReference type="InterPro" id="IPR050933">
    <property type="entry name" value="Circadian_TF"/>
</dbReference>
<protein>
    <submittedName>
        <fullName evidence="9">Uncharacterized protein</fullName>
    </submittedName>
</protein>
<sequence length="597" mass="67768">MAAPGTSNTCLNVLSCAAVNQLGLKSPDFGMAVAVPQHSTTYDARSICGGDSSSDAHSPELPRPKASDRECRIIAEKHRRSQFNSEIAQMMTLLSDIVHSQRKVDKTSVLRLAANKLRNEHVFGDSIKCGHLETWSSAILKFFDLVGGFMIAVTCRGRIFNVSPNVQEKLGYCHVDLLGQDIYNYVHCEDKETLRRHIYPVELQTGCDAKLFEQHHNFSIRLMRAGARADPPKYERCRIDGMLRRSDKATSNGVEDEKTIRRQRVRHQRTFSSSGNDFVFIGMVHLITSSLPPRLLPPSAYSEYWTRHLIDGRIVQCDQSISLAAGYMIEEVTGTSAFVFMHKDDVRWVICVLRQMYDQSKEFGESYYRLVSRSGNFIHMRTRGYLEIDKDKNVQSFVCINSVIDEDYGQRMMEEMKRKYSVMVDMDKNQVDNSTTIDDTPVEHPKRLERIVKHLVEPAVSETFELVAPSEENIITAIKNSEKVVQKTGKYFLNLTNLPVLLTKRTCSTDSRLILVELKPENSGSKDIFFKVSYFLRDVTKQCIVSSTSSLVVSNLLASIISAQFDDIASTVPVLSVRLLRNFGHVNRRRNLTPWLV</sequence>
<keyword evidence="2" id="KW-0805">Transcription regulation</keyword>
<dbReference type="InterPro" id="IPR035965">
    <property type="entry name" value="PAS-like_dom_sf"/>
</dbReference>
<keyword evidence="1" id="KW-0677">Repeat</keyword>
<evidence type="ECO:0000256" key="6">
    <source>
        <dbReference type="SAM" id="MobiDB-lite"/>
    </source>
</evidence>
<dbReference type="PROSITE" id="PS50112">
    <property type="entry name" value="PAS"/>
    <property type="match status" value="2"/>
</dbReference>
<accession>A0A5E4Q1M4</accession>
<dbReference type="AlphaFoldDB" id="A0A5E4Q1M4"/>
<dbReference type="GO" id="GO:0046983">
    <property type="term" value="F:protein dimerization activity"/>
    <property type="evidence" value="ECO:0007669"/>
    <property type="project" value="InterPro"/>
</dbReference>
<feature type="domain" description="BHLH" evidence="8">
    <location>
        <begin position="67"/>
        <end position="120"/>
    </location>
</feature>
<dbReference type="GO" id="GO:0003700">
    <property type="term" value="F:DNA-binding transcription factor activity"/>
    <property type="evidence" value="ECO:0007669"/>
    <property type="project" value="InterPro"/>
</dbReference>
<evidence type="ECO:0000256" key="5">
    <source>
        <dbReference type="ARBA" id="ARBA00023242"/>
    </source>
</evidence>
<dbReference type="PANTHER" id="PTHR23042">
    <property type="entry name" value="CIRCADIAN PROTEIN CLOCK/ARNT/BMAL/PAS"/>
    <property type="match status" value="1"/>
</dbReference>
<dbReference type="Proteomes" id="UP000324832">
    <property type="component" value="Unassembled WGS sequence"/>
</dbReference>
<feature type="domain" description="PAS" evidence="7">
    <location>
        <begin position="311"/>
        <end position="360"/>
    </location>
</feature>
<dbReference type="InterPro" id="IPR036638">
    <property type="entry name" value="HLH_DNA-bd_sf"/>
</dbReference>
<dbReference type="GO" id="GO:0005737">
    <property type="term" value="C:cytoplasm"/>
    <property type="evidence" value="ECO:0007669"/>
    <property type="project" value="InterPro"/>
</dbReference>
<dbReference type="InterPro" id="IPR001067">
    <property type="entry name" value="Nuc_translocat"/>
</dbReference>
<dbReference type="GO" id="GO:0005634">
    <property type="term" value="C:nucleus"/>
    <property type="evidence" value="ECO:0007669"/>
    <property type="project" value="InterPro"/>
</dbReference>
<dbReference type="InterPro" id="IPR011598">
    <property type="entry name" value="bHLH_dom"/>
</dbReference>
<dbReference type="SUPFAM" id="SSF47459">
    <property type="entry name" value="HLH, helix-loop-helix DNA-binding domain"/>
    <property type="match status" value="1"/>
</dbReference>
<evidence type="ECO:0000256" key="1">
    <source>
        <dbReference type="ARBA" id="ARBA00022737"/>
    </source>
</evidence>
<keyword evidence="4" id="KW-0804">Transcription</keyword>
<evidence type="ECO:0000256" key="2">
    <source>
        <dbReference type="ARBA" id="ARBA00023015"/>
    </source>
</evidence>
<dbReference type="PROSITE" id="PS50888">
    <property type="entry name" value="BHLH"/>
    <property type="match status" value="1"/>
</dbReference>
<feature type="domain" description="PAS" evidence="7">
    <location>
        <begin position="150"/>
        <end position="206"/>
    </location>
</feature>
<dbReference type="PRINTS" id="PR00785">
    <property type="entry name" value="NCTRNSLOCATR"/>
</dbReference>
<dbReference type="CDD" id="cd00130">
    <property type="entry name" value="PAS"/>
    <property type="match status" value="2"/>
</dbReference>
<proteinExistence type="predicted"/>
<feature type="region of interest" description="Disordered" evidence="6">
    <location>
        <begin position="46"/>
        <end position="67"/>
    </location>
</feature>
<dbReference type="Pfam" id="PF14598">
    <property type="entry name" value="PAS_11"/>
    <property type="match status" value="1"/>
</dbReference>
<keyword evidence="5" id="KW-0539">Nucleus</keyword>
<evidence type="ECO:0000313" key="10">
    <source>
        <dbReference type="Proteomes" id="UP000324832"/>
    </source>
</evidence>
<dbReference type="SMART" id="SM00091">
    <property type="entry name" value="PAS"/>
    <property type="match status" value="2"/>
</dbReference>
<gene>
    <name evidence="9" type="ORF">LSINAPIS_LOCUS4676</name>
</gene>
<dbReference type="Gene3D" id="3.30.450.20">
    <property type="entry name" value="PAS domain"/>
    <property type="match status" value="2"/>
</dbReference>
<keyword evidence="10" id="KW-1185">Reference proteome</keyword>
<evidence type="ECO:0000313" key="9">
    <source>
        <dbReference type="EMBL" id="VVC92173.1"/>
    </source>
</evidence>
<dbReference type="GO" id="GO:0003677">
    <property type="term" value="F:DNA binding"/>
    <property type="evidence" value="ECO:0007669"/>
    <property type="project" value="UniProtKB-KW"/>
</dbReference>
<evidence type="ECO:0000256" key="3">
    <source>
        <dbReference type="ARBA" id="ARBA00023125"/>
    </source>
</evidence>
<organism evidence="9 10">
    <name type="scientific">Leptidea sinapis</name>
    <dbReference type="NCBI Taxonomy" id="189913"/>
    <lineage>
        <taxon>Eukaryota</taxon>
        <taxon>Metazoa</taxon>
        <taxon>Ecdysozoa</taxon>
        <taxon>Arthropoda</taxon>
        <taxon>Hexapoda</taxon>
        <taxon>Insecta</taxon>
        <taxon>Pterygota</taxon>
        <taxon>Neoptera</taxon>
        <taxon>Endopterygota</taxon>
        <taxon>Lepidoptera</taxon>
        <taxon>Glossata</taxon>
        <taxon>Ditrysia</taxon>
        <taxon>Papilionoidea</taxon>
        <taxon>Pieridae</taxon>
        <taxon>Dismorphiinae</taxon>
        <taxon>Leptidea</taxon>
    </lineage>
</organism>
<dbReference type="EMBL" id="FZQP02001226">
    <property type="protein sequence ID" value="VVC92173.1"/>
    <property type="molecule type" value="Genomic_DNA"/>
</dbReference>
<evidence type="ECO:0000259" key="7">
    <source>
        <dbReference type="PROSITE" id="PS50112"/>
    </source>
</evidence>
<dbReference type="Gene3D" id="4.10.280.10">
    <property type="entry name" value="Helix-loop-helix DNA-binding domain"/>
    <property type="match status" value="1"/>
</dbReference>
<dbReference type="InterPro" id="IPR000014">
    <property type="entry name" value="PAS"/>
</dbReference>
<keyword evidence="3" id="KW-0238">DNA-binding</keyword>
<dbReference type="SUPFAM" id="SSF55785">
    <property type="entry name" value="PYP-like sensor domain (PAS domain)"/>
    <property type="match status" value="2"/>
</dbReference>
<name>A0A5E4Q1M4_9NEOP</name>
<dbReference type="GO" id="GO:0045944">
    <property type="term" value="P:positive regulation of transcription by RNA polymerase II"/>
    <property type="evidence" value="ECO:0007669"/>
    <property type="project" value="UniProtKB-ARBA"/>
</dbReference>
<feature type="compositionally biased region" description="Basic and acidic residues" evidence="6">
    <location>
        <begin position="57"/>
        <end position="67"/>
    </location>
</feature>
<evidence type="ECO:0000259" key="8">
    <source>
        <dbReference type="PROSITE" id="PS50888"/>
    </source>
</evidence>
<dbReference type="GO" id="GO:0005667">
    <property type="term" value="C:transcription regulator complex"/>
    <property type="evidence" value="ECO:0007669"/>
    <property type="project" value="InterPro"/>
</dbReference>
<reference evidence="9 10" key="1">
    <citation type="submission" date="2017-07" db="EMBL/GenBank/DDBJ databases">
        <authorList>
            <person name="Talla V."/>
            <person name="Backstrom N."/>
        </authorList>
    </citation>
    <scope>NUCLEOTIDE SEQUENCE [LARGE SCALE GENOMIC DNA]</scope>
</reference>